<keyword evidence="2" id="KW-0067">ATP-binding</keyword>
<dbReference type="SUPFAM" id="SSF52540">
    <property type="entry name" value="P-loop containing nucleoside triphosphate hydrolases"/>
    <property type="match status" value="1"/>
</dbReference>
<name>S7URE7_9BACT</name>
<evidence type="ECO:0000256" key="2">
    <source>
        <dbReference type="ARBA" id="ARBA00022840"/>
    </source>
</evidence>
<gene>
    <name evidence="3" type="ORF">dsat_2241</name>
</gene>
<evidence type="ECO:0000313" key="3">
    <source>
        <dbReference type="EMBL" id="EPR34878.1"/>
    </source>
</evidence>
<dbReference type="InterPro" id="IPR033756">
    <property type="entry name" value="YlxH/NBP35"/>
</dbReference>
<dbReference type="Pfam" id="PF10609">
    <property type="entry name" value="ParA"/>
    <property type="match status" value="1"/>
</dbReference>
<dbReference type="AlphaFoldDB" id="S7URE7"/>
<evidence type="ECO:0000313" key="4">
    <source>
        <dbReference type="Proteomes" id="UP000014975"/>
    </source>
</evidence>
<dbReference type="RefSeq" id="WP_020886127.1">
    <property type="nucleotide sequence ID" value="NZ_ATHI01000005.1"/>
</dbReference>
<dbReference type="InterPro" id="IPR027417">
    <property type="entry name" value="P-loop_NTPase"/>
</dbReference>
<dbReference type="InterPro" id="IPR050625">
    <property type="entry name" value="ParA/MinD_ATPase"/>
</dbReference>
<dbReference type="Gene3D" id="3.40.50.300">
    <property type="entry name" value="P-loop containing nucleotide triphosphate hydrolases"/>
    <property type="match status" value="1"/>
</dbReference>
<comment type="caution">
    <text evidence="3">The sequence shown here is derived from an EMBL/GenBank/DDBJ whole genome shotgun (WGS) entry which is preliminary data.</text>
</comment>
<dbReference type="CDD" id="cd02038">
    <property type="entry name" value="FlhG-like"/>
    <property type="match status" value="1"/>
</dbReference>
<accession>S7URE7</accession>
<dbReference type="GO" id="GO:0016887">
    <property type="term" value="F:ATP hydrolysis activity"/>
    <property type="evidence" value="ECO:0007669"/>
    <property type="project" value="TreeGrafter"/>
</dbReference>
<evidence type="ECO:0000256" key="1">
    <source>
        <dbReference type="ARBA" id="ARBA00022741"/>
    </source>
</evidence>
<keyword evidence="1" id="KW-0547">Nucleotide-binding</keyword>
<dbReference type="PATRIC" id="fig|1121439.3.peg.629"/>
<dbReference type="Proteomes" id="UP000014975">
    <property type="component" value="Unassembled WGS sequence"/>
</dbReference>
<dbReference type="GO" id="GO:0051782">
    <property type="term" value="P:negative regulation of cell division"/>
    <property type="evidence" value="ECO:0007669"/>
    <property type="project" value="TreeGrafter"/>
</dbReference>
<protein>
    <submittedName>
        <fullName evidence="3">Cobyrinic acid ac-diamide synthase</fullName>
    </submittedName>
</protein>
<dbReference type="GO" id="GO:0005829">
    <property type="term" value="C:cytosol"/>
    <property type="evidence" value="ECO:0007669"/>
    <property type="project" value="TreeGrafter"/>
</dbReference>
<sequence length="470" mass="49762">MSRAPGAPGARVLAVASGKGGVGKTSVAVHLALALAARRKRVCLLDADLGLANVDILLGLSPSRTLEDVLFDDLPLEQALVRAAPGLDVLPGSSGVQRMADLPRVARERLVREAQKLMGYDLLIVDTSPGISRQIVSLCLAAGEVVVVTTPEATSVTDAYALIKVMVQNGLARRPHLLINRAKSQAQARLIFEKLDSTARRYLNRDCGLLGVLPDDAGLSRAAALRRPLREVCPAAGITRAFDVLAESLADARGPLSRAGRIAPDFFRDFLVRAMAEAAQAEPPLKTSQQKMSAAKGGTLPGLCDRLAALDDLVKALPNATDGAGARAIYARLADELTRLRRDAALAENRDPESGLLKPRPKAALLCDDPAMREVLADILDEVGLSPFDAPPDGKLPDFKNPPALAVACWDGPPTSLAAFADAVRGSPLLTLPGLGTDPTPCPGAVVVRRPFRLDELRRTIVRLSNRPAN</sequence>
<dbReference type="OrthoDB" id="9773088at2"/>
<dbReference type="GO" id="GO:0005524">
    <property type="term" value="F:ATP binding"/>
    <property type="evidence" value="ECO:0007669"/>
    <property type="project" value="UniProtKB-KW"/>
</dbReference>
<proteinExistence type="predicted"/>
<dbReference type="PANTHER" id="PTHR43384">
    <property type="entry name" value="SEPTUM SITE-DETERMINING PROTEIN MIND HOMOLOG, CHLOROPLASTIC-RELATED"/>
    <property type="match status" value="1"/>
</dbReference>
<organism evidence="3 4">
    <name type="scientific">Alkalidesulfovibrio alkalitolerans DSM 16529</name>
    <dbReference type="NCBI Taxonomy" id="1121439"/>
    <lineage>
        <taxon>Bacteria</taxon>
        <taxon>Pseudomonadati</taxon>
        <taxon>Thermodesulfobacteriota</taxon>
        <taxon>Desulfovibrionia</taxon>
        <taxon>Desulfovibrionales</taxon>
        <taxon>Desulfovibrionaceae</taxon>
        <taxon>Alkalidesulfovibrio</taxon>
    </lineage>
</organism>
<dbReference type="STRING" id="1121439.dsat_2241"/>
<dbReference type="GO" id="GO:0009898">
    <property type="term" value="C:cytoplasmic side of plasma membrane"/>
    <property type="evidence" value="ECO:0007669"/>
    <property type="project" value="TreeGrafter"/>
</dbReference>
<dbReference type="InterPro" id="IPR033875">
    <property type="entry name" value="FlhG"/>
</dbReference>
<dbReference type="PANTHER" id="PTHR43384:SF4">
    <property type="entry name" value="CELLULOSE BIOSYNTHESIS PROTEIN BCSQ-RELATED"/>
    <property type="match status" value="1"/>
</dbReference>
<dbReference type="eggNOG" id="COG0455">
    <property type="taxonomic scope" value="Bacteria"/>
</dbReference>
<keyword evidence="4" id="KW-1185">Reference proteome</keyword>
<reference evidence="3 4" key="1">
    <citation type="journal article" date="2013" name="Genome Announc.">
        <title>Draft genome sequences for three mercury-methylating, sulfate-reducing bacteria.</title>
        <authorList>
            <person name="Brown S.D."/>
            <person name="Hurt R.A.Jr."/>
            <person name="Gilmour C.C."/>
            <person name="Elias D.A."/>
        </authorList>
    </citation>
    <scope>NUCLEOTIDE SEQUENCE [LARGE SCALE GENOMIC DNA]</scope>
    <source>
        <strain evidence="3 4">DSM 16529</strain>
    </source>
</reference>
<dbReference type="EMBL" id="ATHI01000005">
    <property type="protein sequence ID" value="EPR34878.1"/>
    <property type="molecule type" value="Genomic_DNA"/>
</dbReference>